<sequence>MEMEANGEEMERVAAAGGGGWRMATAAKGGRCEMGRMEVLRGGIRACVRGMKVGCKWVMGSGRVGLRARWEAWDDDGGWAQGRIVLERRCVRWVLMEGFGCKDGDGDGRMGVDGDDWA</sequence>
<evidence type="ECO:0000313" key="1">
    <source>
        <dbReference type="EMBL" id="KAJ8630119.1"/>
    </source>
</evidence>
<comment type="caution">
    <text evidence="1">The sequence shown here is derived from an EMBL/GenBank/DDBJ whole genome shotgun (WGS) entry which is preliminary data.</text>
</comment>
<accession>A0ACC2LAP8</accession>
<dbReference type="EMBL" id="CM056815">
    <property type="protein sequence ID" value="KAJ8630119.1"/>
    <property type="molecule type" value="Genomic_DNA"/>
</dbReference>
<proteinExistence type="predicted"/>
<reference evidence="1 2" key="1">
    <citation type="journal article" date="2022" name="Hortic Res">
        <title>A haplotype resolved chromosomal level avocado genome allows analysis of novel avocado genes.</title>
        <authorList>
            <person name="Nath O."/>
            <person name="Fletcher S.J."/>
            <person name="Hayward A."/>
            <person name="Shaw L.M."/>
            <person name="Masouleh A.K."/>
            <person name="Furtado A."/>
            <person name="Henry R.J."/>
            <person name="Mitter N."/>
        </authorList>
    </citation>
    <scope>NUCLEOTIDE SEQUENCE [LARGE SCALE GENOMIC DNA]</scope>
    <source>
        <strain evidence="2">cv. Hass</strain>
    </source>
</reference>
<protein>
    <submittedName>
        <fullName evidence="1">Uncharacterized protein</fullName>
    </submittedName>
</protein>
<keyword evidence="2" id="KW-1185">Reference proteome</keyword>
<gene>
    <name evidence="1" type="ORF">MRB53_023442</name>
</gene>
<organism evidence="1 2">
    <name type="scientific">Persea americana</name>
    <name type="common">Avocado</name>
    <dbReference type="NCBI Taxonomy" id="3435"/>
    <lineage>
        <taxon>Eukaryota</taxon>
        <taxon>Viridiplantae</taxon>
        <taxon>Streptophyta</taxon>
        <taxon>Embryophyta</taxon>
        <taxon>Tracheophyta</taxon>
        <taxon>Spermatophyta</taxon>
        <taxon>Magnoliopsida</taxon>
        <taxon>Magnoliidae</taxon>
        <taxon>Laurales</taxon>
        <taxon>Lauraceae</taxon>
        <taxon>Persea</taxon>
    </lineage>
</organism>
<name>A0ACC2LAP8_PERAE</name>
<dbReference type="Proteomes" id="UP001234297">
    <property type="component" value="Chromosome 7"/>
</dbReference>
<evidence type="ECO:0000313" key="2">
    <source>
        <dbReference type="Proteomes" id="UP001234297"/>
    </source>
</evidence>